<evidence type="ECO:0000313" key="1">
    <source>
        <dbReference type="EMBL" id="TNN33616.1"/>
    </source>
</evidence>
<dbReference type="Proteomes" id="UP000314294">
    <property type="component" value="Unassembled WGS sequence"/>
</dbReference>
<evidence type="ECO:0000313" key="2">
    <source>
        <dbReference type="Proteomes" id="UP000314294"/>
    </source>
</evidence>
<sequence length="46" mass="4638">MAKCRVVAVDEKPFGGAMPAGQGPSRGGGAYGYFLNMVAYQVSAAG</sequence>
<comment type="caution">
    <text evidence="1">The sequence shown here is derived from an EMBL/GenBank/DDBJ whole genome shotgun (WGS) entry which is preliminary data.</text>
</comment>
<protein>
    <submittedName>
        <fullName evidence="1">Uncharacterized protein</fullName>
    </submittedName>
</protein>
<accession>A0A4Z2EXC4</accession>
<reference evidence="1 2" key="1">
    <citation type="submission" date="2019-03" db="EMBL/GenBank/DDBJ databases">
        <title>First draft genome of Liparis tanakae, snailfish: a comprehensive survey of snailfish specific genes.</title>
        <authorList>
            <person name="Kim W."/>
            <person name="Song I."/>
            <person name="Jeong J.-H."/>
            <person name="Kim D."/>
            <person name="Kim S."/>
            <person name="Ryu S."/>
            <person name="Song J.Y."/>
            <person name="Lee S.K."/>
        </authorList>
    </citation>
    <scope>NUCLEOTIDE SEQUENCE [LARGE SCALE GENOMIC DNA]</scope>
    <source>
        <tissue evidence="1">Muscle</tissue>
    </source>
</reference>
<organism evidence="1 2">
    <name type="scientific">Liparis tanakae</name>
    <name type="common">Tanaka's snailfish</name>
    <dbReference type="NCBI Taxonomy" id="230148"/>
    <lineage>
        <taxon>Eukaryota</taxon>
        <taxon>Metazoa</taxon>
        <taxon>Chordata</taxon>
        <taxon>Craniata</taxon>
        <taxon>Vertebrata</taxon>
        <taxon>Euteleostomi</taxon>
        <taxon>Actinopterygii</taxon>
        <taxon>Neopterygii</taxon>
        <taxon>Teleostei</taxon>
        <taxon>Neoteleostei</taxon>
        <taxon>Acanthomorphata</taxon>
        <taxon>Eupercaria</taxon>
        <taxon>Perciformes</taxon>
        <taxon>Cottioidei</taxon>
        <taxon>Cottales</taxon>
        <taxon>Liparidae</taxon>
        <taxon>Liparis</taxon>
    </lineage>
</organism>
<name>A0A4Z2EXC4_9TELE</name>
<gene>
    <name evidence="1" type="ORF">EYF80_056217</name>
</gene>
<dbReference type="AlphaFoldDB" id="A0A4Z2EXC4"/>
<proteinExistence type="predicted"/>
<keyword evidence="2" id="KW-1185">Reference proteome</keyword>
<dbReference type="EMBL" id="SRLO01002180">
    <property type="protein sequence ID" value="TNN33616.1"/>
    <property type="molecule type" value="Genomic_DNA"/>
</dbReference>